<dbReference type="Proteomes" id="UP000027222">
    <property type="component" value="Unassembled WGS sequence"/>
</dbReference>
<evidence type="ECO:0000313" key="2">
    <source>
        <dbReference type="EMBL" id="KDR74774.1"/>
    </source>
</evidence>
<keyword evidence="1" id="KW-0472">Membrane</keyword>
<dbReference type="EMBL" id="KL142382">
    <property type="protein sequence ID" value="KDR74774.1"/>
    <property type="molecule type" value="Genomic_DNA"/>
</dbReference>
<dbReference type="AlphaFoldDB" id="A0A067T4A3"/>
<sequence length="76" mass="8510">MAGLVEEKGLLKTFTPAGKSNQKSFVQETKGIWSNTLTLLPLIRQIVFPWIAWFPILFDGMICIGAPSQRRRAGFS</sequence>
<dbReference type="OrthoDB" id="28755at2759"/>
<keyword evidence="3" id="KW-1185">Reference proteome</keyword>
<reference evidence="3" key="1">
    <citation type="journal article" date="2014" name="Proc. Natl. Acad. Sci. U.S.A.">
        <title>Extensive sampling of basidiomycete genomes demonstrates inadequacy of the white-rot/brown-rot paradigm for wood decay fungi.</title>
        <authorList>
            <person name="Riley R."/>
            <person name="Salamov A.A."/>
            <person name="Brown D.W."/>
            <person name="Nagy L.G."/>
            <person name="Floudas D."/>
            <person name="Held B.W."/>
            <person name="Levasseur A."/>
            <person name="Lombard V."/>
            <person name="Morin E."/>
            <person name="Otillar R."/>
            <person name="Lindquist E.A."/>
            <person name="Sun H."/>
            <person name="LaButti K.M."/>
            <person name="Schmutz J."/>
            <person name="Jabbour D."/>
            <person name="Luo H."/>
            <person name="Baker S.E."/>
            <person name="Pisabarro A.G."/>
            <person name="Walton J.D."/>
            <person name="Blanchette R.A."/>
            <person name="Henrissat B."/>
            <person name="Martin F."/>
            <person name="Cullen D."/>
            <person name="Hibbett D.S."/>
            <person name="Grigoriev I.V."/>
        </authorList>
    </citation>
    <scope>NUCLEOTIDE SEQUENCE [LARGE SCALE GENOMIC DNA]</scope>
    <source>
        <strain evidence="3">CBS 339.88</strain>
    </source>
</reference>
<protein>
    <submittedName>
        <fullName evidence="2">Uncharacterized protein</fullName>
    </submittedName>
</protein>
<organism evidence="2 3">
    <name type="scientific">Galerina marginata (strain CBS 339.88)</name>
    <dbReference type="NCBI Taxonomy" id="685588"/>
    <lineage>
        <taxon>Eukaryota</taxon>
        <taxon>Fungi</taxon>
        <taxon>Dikarya</taxon>
        <taxon>Basidiomycota</taxon>
        <taxon>Agaricomycotina</taxon>
        <taxon>Agaricomycetes</taxon>
        <taxon>Agaricomycetidae</taxon>
        <taxon>Agaricales</taxon>
        <taxon>Agaricineae</taxon>
        <taxon>Strophariaceae</taxon>
        <taxon>Galerina</taxon>
    </lineage>
</organism>
<accession>A0A067T4A3</accession>
<feature type="transmembrane region" description="Helical" evidence="1">
    <location>
        <begin position="47"/>
        <end position="66"/>
    </location>
</feature>
<name>A0A067T4A3_GALM3</name>
<evidence type="ECO:0000256" key="1">
    <source>
        <dbReference type="SAM" id="Phobius"/>
    </source>
</evidence>
<evidence type="ECO:0000313" key="3">
    <source>
        <dbReference type="Proteomes" id="UP000027222"/>
    </source>
</evidence>
<gene>
    <name evidence="2" type="ORF">GALMADRAFT_562700</name>
</gene>
<proteinExistence type="predicted"/>
<keyword evidence="1" id="KW-0812">Transmembrane</keyword>
<dbReference type="HOGENOM" id="CLU_2654654_0_0_1"/>
<keyword evidence="1" id="KW-1133">Transmembrane helix</keyword>